<accession>A0A914X9W0</accession>
<dbReference type="GO" id="GO:0003723">
    <property type="term" value="F:RNA binding"/>
    <property type="evidence" value="ECO:0007669"/>
    <property type="project" value="UniProtKB-UniRule"/>
</dbReference>
<dbReference type="PANTHER" id="PTHR48027">
    <property type="entry name" value="HETEROGENEOUS NUCLEAR RIBONUCLEOPROTEIN 87F-RELATED"/>
    <property type="match status" value="1"/>
</dbReference>
<evidence type="ECO:0000313" key="6">
    <source>
        <dbReference type="WBParaSite" id="PSAMB.scaffold7175size8094.g29713.t1"/>
    </source>
</evidence>
<evidence type="ECO:0000256" key="1">
    <source>
        <dbReference type="ARBA" id="ARBA00022884"/>
    </source>
</evidence>
<dbReference type="PROSITE" id="PS50102">
    <property type="entry name" value="RRM"/>
    <property type="match status" value="1"/>
</dbReference>
<dbReference type="InterPro" id="IPR035979">
    <property type="entry name" value="RBD_domain_sf"/>
</dbReference>
<proteinExistence type="predicted"/>
<evidence type="ECO:0000259" key="4">
    <source>
        <dbReference type="PROSITE" id="PS50102"/>
    </source>
</evidence>
<feature type="compositionally biased region" description="Low complexity" evidence="3">
    <location>
        <begin position="146"/>
        <end position="167"/>
    </location>
</feature>
<keyword evidence="5" id="KW-1185">Reference proteome</keyword>
<feature type="compositionally biased region" description="Basic and acidic residues" evidence="3">
    <location>
        <begin position="86"/>
        <end position="105"/>
    </location>
</feature>
<dbReference type="SUPFAM" id="SSF54928">
    <property type="entry name" value="RNA-binding domain, RBD"/>
    <property type="match status" value="1"/>
</dbReference>
<protein>
    <submittedName>
        <fullName evidence="6">RRM domain-containing protein</fullName>
    </submittedName>
</protein>
<dbReference type="InterPro" id="IPR000504">
    <property type="entry name" value="RRM_dom"/>
</dbReference>
<dbReference type="InterPro" id="IPR012677">
    <property type="entry name" value="Nucleotide-bd_a/b_plait_sf"/>
</dbReference>
<dbReference type="InterPro" id="IPR052462">
    <property type="entry name" value="SLIRP/GR-RBP-like"/>
</dbReference>
<dbReference type="Gene3D" id="3.30.70.330">
    <property type="match status" value="1"/>
</dbReference>
<dbReference type="AlphaFoldDB" id="A0A914X9W0"/>
<feature type="region of interest" description="Disordered" evidence="3">
    <location>
        <begin position="68"/>
        <end position="207"/>
    </location>
</feature>
<organism evidence="5 6">
    <name type="scientific">Plectus sambesii</name>
    <dbReference type="NCBI Taxonomy" id="2011161"/>
    <lineage>
        <taxon>Eukaryota</taxon>
        <taxon>Metazoa</taxon>
        <taxon>Ecdysozoa</taxon>
        <taxon>Nematoda</taxon>
        <taxon>Chromadorea</taxon>
        <taxon>Plectida</taxon>
        <taxon>Plectina</taxon>
        <taxon>Plectoidea</taxon>
        <taxon>Plectidae</taxon>
        <taxon>Plectus</taxon>
    </lineage>
</organism>
<name>A0A914X9W0_9BILA</name>
<sequence length="265" mass="28904">MVKIFCGNVSDSATGADLRELFEKYGKVTEADVVEGKGFGFVHMEKDEESTAAIAAINGTELKGRALNVEASVDKRPSTRSTGSRPKRDGPPRRDGGRDGGRDGRGPPGRGPPPPAYDPYRGDPYGYRPDPYAPPPPRYDYGGGYDYRAAPQPAAPSAYGYAGYGPPRADPYARDPYADPYGYRPPPPAAPLPAYSNGYSDPYDPDRRRRCDAARLAVGVEDIDRIEYEAPPSPNRSIAVVSRYPFPIFVVRRLRLDPRCVAESS</sequence>
<evidence type="ECO:0000313" key="5">
    <source>
        <dbReference type="Proteomes" id="UP000887566"/>
    </source>
</evidence>
<dbReference type="WBParaSite" id="PSAMB.scaffold7175size8094.g29713.t1">
    <property type="protein sequence ID" value="PSAMB.scaffold7175size8094.g29713.t1"/>
    <property type="gene ID" value="PSAMB.scaffold7175size8094.g29713"/>
</dbReference>
<reference evidence="6" key="1">
    <citation type="submission" date="2022-11" db="UniProtKB">
        <authorList>
            <consortium name="WormBaseParasite"/>
        </authorList>
    </citation>
    <scope>IDENTIFICATION</scope>
</reference>
<keyword evidence="1 2" id="KW-0694">RNA-binding</keyword>
<evidence type="ECO:0000256" key="2">
    <source>
        <dbReference type="PROSITE-ProRule" id="PRU00176"/>
    </source>
</evidence>
<feature type="compositionally biased region" description="Low complexity" evidence="3">
    <location>
        <begin position="118"/>
        <end position="130"/>
    </location>
</feature>
<feature type="domain" description="RRM" evidence="4">
    <location>
        <begin position="2"/>
        <end position="74"/>
    </location>
</feature>
<dbReference type="Pfam" id="PF00076">
    <property type="entry name" value="RRM_1"/>
    <property type="match status" value="1"/>
</dbReference>
<dbReference type="Proteomes" id="UP000887566">
    <property type="component" value="Unplaced"/>
</dbReference>
<dbReference type="SMART" id="SM00360">
    <property type="entry name" value="RRM"/>
    <property type="match status" value="1"/>
</dbReference>
<evidence type="ECO:0000256" key="3">
    <source>
        <dbReference type="SAM" id="MobiDB-lite"/>
    </source>
</evidence>